<dbReference type="AlphaFoldDB" id="A0AB37U8A1"/>
<keyword evidence="4" id="KW-1185">Reference proteome</keyword>
<dbReference type="InterPro" id="IPR000868">
    <property type="entry name" value="Isochorismatase-like_dom"/>
</dbReference>
<dbReference type="InterPro" id="IPR050272">
    <property type="entry name" value="Isochorismatase-like_hydrls"/>
</dbReference>
<accession>A0AB37U8A1</accession>
<evidence type="ECO:0000313" key="3">
    <source>
        <dbReference type="EMBL" id="RUS98441.1"/>
    </source>
</evidence>
<evidence type="ECO:0000313" key="4">
    <source>
        <dbReference type="Proteomes" id="UP000282574"/>
    </source>
</evidence>
<feature type="domain" description="Isochorismatase-like" evidence="2">
    <location>
        <begin position="41"/>
        <end position="144"/>
    </location>
</feature>
<protein>
    <recommendedName>
        <fullName evidence="2">Isochorismatase-like domain-containing protein</fullName>
    </recommendedName>
</protein>
<name>A0AB37U8A1_9CYAN</name>
<dbReference type="CDD" id="cd00431">
    <property type="entry name" value="cysteine_hydrolases"/>
    <property type="match status" value="1"/>
</dbReference>
<dbReference type="Gene3D" id="3.40.50.850">
    <property type="entry name" value="Isochorismatase-like"/>
    <property type="match status" value="1"/>
</dbReference>
<dbReference type="PANTHER" id="PTHR43540">
    <property type="entry name" value="PEROXYUREIDOACRYLATE/UREIDOACRYLATE AMIDOHYDROLASE-RELATED"/>
    <property type="match status" value="1"/>
</dbReference>
<evidence type="ECO:0000259" key="2">
    <source>
        <dbReference type="Pfam" id="PF00857"/>
    </source>
</evidence>
<evidence type="ECO:0000256" key="1">
    <source>
        <dbReference type="ARBA" id="ARBA00022801"/>
    </source>
</evidence>
<dbReference type="InterPro" id="IPR036380">
    <property type="entry name" value="Isochorismatase-like_sf"/>
</dbReference>
<dbReference type="Proteomes" id="UP000282574">
    <property type="component" value="Unassembled WGS sequence"/>
</dbReference>
<dbReference type="Pfam" id="PF00857">
    <property type="entry name" value="Isochorismatase"/>
    <property type="match status" value="1"/>
</dbReference>
<dbReference type="RefSeq" id="WP_106169133.1">
    <property type="nucleotide sequence ID" value="NZ_JAVKZF010000001.1"/>
</dbReference>
<dbReference type="SUPFAM" id="SSF52499">
    <property type="entry name" value="Isochorismatase-like hydrolases"/>
    <property type="match status" value="1"/>
</dbReference>
<dbReference type="GO" id="GO:0016787">
    <property type="term" value="F:hydrolase activity"/>
    <property type="evidence" value="ECO:0007669"/>
    <property type="project" value="UniProtKB-KW"/>
</dbReference>
<proteinExistence type="predicted"/>
<reference evidence="3 4" key="1">
    <citation type="journal article" date="2019" name="Genome Biol. Evol.">
        <title>Day and night: Metabolic profiles and evolutionary relationships of six axenic non-marine cyanobacteria.</title>
        <authorList>
            <person name="Will S.E."/>
            <person name="Henke P."/>
            <person name="Boedeker C."/>
            <person name="Huang S."/>
            <person name="Brinkmann H."/>
            <person name="Rohde M."/>
            <person name="Jarek M."/>
            <person name="Friedl T."/>
            <person name="Seufert S."/>
            <person name="Schumacher M."/>
            <person name="Overmann J."/>
            <person name="Neumann-Schaal M."/>
            <person name="Petersen J."/>
        </authorList>
    </citation>
    <scope>NUCLEOTIDE SEQUENCE [LARGE SCALE GENOMIC DNA]</scope>
    <source>
        <strain evidence="3 4">SAG 39.79</strain>
    </source>
</reference>
<gene>
    <name evidence="3" type="ORF">DSM107010_69410</name>
</gene>
<organism evidence="3 4">
    <name type="scientific">Chroococcidiopsis cubana SAG 39.79</name>
    <dbReference type="NCBI Taxonomy" id="388085"/>
    <lineage>
        <taxon>Bacteria</taxon>
        <taxon>Bacillati</taxon>
        <taxon>Cyanobacteriota</taxon>
        <taxon>Cyanophyceae</taxon>
        <taxon>Chroococcidiopsidales</taxon>
        <taxon>Chroococcidiopsidaceae</taxon>
        <taxon>Chroococcidiopsis</taxon>
    </lineage>
</organism>
<keyword evidence="1" id="KW-0378">Hydrolase</keyword>
<dbReference type="EMBL" id="RSCK01000162">
    <property type="protein sequence ID" value="RUS98441.1"/>
    <property type="molecule type" value="Genomic_DNA"/>
</dbReference>
<dbReference type="PANTHER" id="PTHR43540:SF9">
    <property type="entry name" value="FAMILY HYDROLASE, PUTATIVE (AFU_ORTHOLOGUE AFUA_2G08700)-RELATED"/>
    <property type="match status" value="1"/>
</dbReference>
<sequence>MSNEFYTKESHLPDLSDLSTSKKLRYEIAGSPVGAVGKMGRYLVQGEWGSEVIDELQPLDSEIQINKPAHSAFVNTDLESTLHAYEIAYLLITGVTTECCVLGTYRHASDLGFFCLLLEDCCAAFDNNEHEAAIAVVKAENGVVGWVAHSSQLFQACETSLQI</sequence>
<comment type="caution">
    <text evidence="3">The sequence shown here is derived from an EMBL/GenBank/DDBJ whole genome shotgun (WGS) entry which is preliminary data.</text>
</comment>